<protein>
    <submittedName>
        <fullName evidence="2">Uncharacterized protein</fullName>
    </submittedName>
</protein>
<proteinExistence type="predicted"/>
<feature type="region of interest" description="Disordered" evidence="1">
    <location>
        <begin position="1"/>
        <end position="22"/>
    </location>
</feature>
<evidence type="ECO:0000256" key="1">
    <source>
        <dbReference type="SAM" id="MobiDB-lite"/>
    </source>
</evidence>
<accession>A0ABX1IIW5</accession>
<organism evidence="2 3">
    <name type="scientific">Streptomyces galbus</name>
    <dbReference type="NCBI Taxonomy" id="33898"/>
    <lineage>
        <taxon>Bacteria</taxon>
        <taxon>Bacillati</taxon>
        <taxon>Actinomycetota</taxon>
        <taxon>Actinomycetes</taxon>
        <taxon>Kitasatosporales</taxon>
        <taxon>Streptomycetaceae</taxon>
        <taxon>Streptomyces</taxon>
    </lineage>
</organism>
<reference evidence="2 3" key="1">
    <citation type="submission" date="2020-04" db="EMBL/GenBank/DDBJ databases">
        <title>Genome sequence of Streptomyces galbus strain I339.</title>
        <authorList>
            <person name="Silva E.A.N."/>
            <person name="Merces M."/>
            <person name="Castelo Branco A.P.O.T."/>
            <person name="Vasconcelos P.C."/>
            <person name="Costa N.P."/>
            <person name="Marinho G.C.S."/>
            <person name="Oliveira C.J.B."/>
            <person name="Araujo D."/>
            <person name="Rodrigues Junior V.S."/>
            <person name="Almeida R."/>
            <person name="Silva Filho U.R."/>
            <person name="Andrade A.S.A."/>
            <person name="Cibulski S.P."/>
        </authorList>
    </citation>
    <scope>NUCLEOTIDE SEQUENCE [LARGE SCALE GENOMIC DNA]</scope>
    <source>
        <strain evidence="2 3">I339</strain>
    </source>
</reference>
<evidence type="ECO:0000313" key="3">
    <source>
        <dbReference type="Proteomes" id="UP000744032"/>
    </source>
</evidence>
<feature type="compositionally biased region" description="Basic and acidic residues" evidence="1">
    <location>
        <begin position="1"/>
        <end position="12"/>
    </location>
</feature>
<sequence>MNREERPKERTERGRRRPGDIGSLDVWARSAPIRLAGYEDDLAEPHILPSVD</sequence>
<name>A0ABX1IIW5_STRGB</name>
<evidence type="ECO:0000313" key="2">
    <source>
        <dbReference type="EMBL" id="NKQ24122.1"/>
    </source>
</evidence>
<gene>
    <name evidence="2" type="ORF">HF200_06505</name>
</gene>
<dbReference type="RefSeq" id="WP_168372728.1">
    <property type="nucleotide sequence ID" value="NZ_BMVD01000001.1"/>
</dbReference>
<dbReference type="Proteomes" id="UP000744032">
    <property type="component" value="Unassembled WGS sequence"/>
</dbReference>
<keyword evidence="3" id="KW-1185">Reference proteome</keyword>
<comment type="caution">
    <text evidence="2">The sequence shown here is derived from an EMBL/GenBank/DDBJ whole genome shotgun (WGS) entry which is preliminary data.</text>
</comment>
<dbReference type="EMBL" id="JAAXMD010000035">
    <property type="protein sequence ID" value="NKQ24122.1"/>
    <property type="molecule type" value="Genomic_DNA"/>
</dbReference>